<comment type="caution">
    <text evidence="1">The sequence shown here is derived from an EMBL/GenBank/DDBJ whole genome shotgun (WGS) entry which is preliminary data.</text>
</comment>
<reference evidence="1 2" key="1">
    <citation type="journal article" date="2020" name="BMC Genomics">
        <title>Intraspecific diversification of the crop wild relative Brassica cretica Lam. using demographic model selection.</title>
        <authorList>
            <person name="Kioukis A."/>
            <person name="Michalopoulou V.A."/>
            <person name="Briers L."/>
            <person name="Pirintsos S."/>
            <person name="Studholme D.J."/>
            <person name="Pavlidis P."/>
            <person name="Sarris P.F."/>
        </authorList>
    </citation>
    <scope>NUCLEOTIDE SEQUENCE [LARGE SCALE GENOMIC DNA]</scope>
    <source>
        <strain evidence="2">cv. PFS-1207/04</strain>
    </source>
</reference>
<keyword evidence="2" id="KW-1185">Reference proteome</keyword>
<evidence type="ECO:0000313" key="1">
    <source>
        <dbReference type="EMBL" id="KAF3544824.1"/>
    </source>
</evidence>
<name>A0ABQ7BY88_BRACR</name>
<protein>
    <recommendedName>
        <fullName evidence="3">RNase H type-1 domain-containing protein</fullName>
    </recommendedName>
</protein>
<proteinExistence type="predicted"/>
<accession>A0ABQ7BY88</accession>
<dbReference type="EMBL" id="QGKV02000832">
    <property type="protein sequence ID" value="KAF3544824.1"/>
    <property type="molecule type" value="Genomic_DNA"/>
</dbReference>
<sequence length="98" mass="10861">MAGVRNKEEANLKAILWAVESMSSLRLNKIIFAGQFEKEFGALAGLNEVQLLVITRGANRGASFIAQSVIRENRQHSYVAAGPPQWLFKVFVNESRGL</sequence>
<gene>
    <name evidence="1" type="ORF">DY000_02001318</name>
</gene>
<dbReference type="Proteomes" id="UP000266723">
    <property type="component" value="Unassembled WGS sequence"/>
</dbReference>
<evidence type="ECO:0008006" key="3">
    <source>
        <dbReference type="Google" id="ProtNLM"/>
    </source>
</evidence>
<organism evidence="1 2">
    <name type="scientific">Brassica cretica</name>
    <name type="common">Mustard</name>
    <dbReference type="NCBI Taxonomy" id="69181"/>
    <lineage>
        <taxon>Eukaryota</taxon>
        <taxon>Viridiplantae</taxon>
        <taxon>Streptophyta</taxon>
        <taxon>Embryophyta</taxon>
        <taxon>Tracheophyta</taxon>
        <taxon>Spermatophyta</taxon>
        <taxon>Magnoliopsida</taxon>
        <taxon>eudicotyledons</taxon>
        <taxon>Gunneridae</taxon>
        <taxon>Pentapetalae</taxon>
        <taxon>rosids</taxon>
        <taxon>malvids</taxon>
        <taxon>Brassicales</taxon>
        <taxon>Brassicaceae</taxon>
        <taxon>Brassiceae</taxon>
        <taxon>Brassica</taxon>
    </lineage>
</organism>
<evidence type="ECO:0000313" key="2">
    <source>
        <dbReference type="Proteomes" id="UP000266723"/>
    </source>
</evidence>